<evidence type="ECO:0000313" key="2">
    <source>
        <dbReference type="EMBL" id="MBB4738537.1"/>
    </source>
</evidence>
<evidence type="ECO:0000313" key="3">
    <source>
        <dbReference type="Proteomes" id="UP000546162"/>
    </source>
</evidence>
<dbReference type="Proteomes" id="UP000546162">
    <property type="component" value="Unassembled WGS sequence"/>
</dbReference>
<comment type="caution">
    <text evidence="2">The sequence shown here is derived from an EMBL/GenBank/DDBJ whole genome shotgun (WGS) entry which is preliminary data.</text>
</comment>
<protein>
    <recommendedName>
        <fullName evidence="4">Ig-like domain-containing protein</fullName>
    </recommendedName>
</protein>
<dbReference type="RefSeq" id="WP_185038943.1">
    <property type="nucleotide sequence ID" value="NZ_BAABFG010000005.1"/>
</dbReference>
<keyword evidence="3" id="KW-1185">Reference proteome</keyword>
<accession>A0A7W7GUL2</accession>
<organism evidence="2 3">
    <name type="scientific">Actinoplanes octamycinicus</name>
    <dbReference type="NCBI Taxonomy" id="135948"/>
    <lineage>
        <taxon>Bacteria</taxon>
        <taxon>Bacillati</taxon>
        <taxon>Actinomycetota</taxon>
        <taxon>Actinomycetes</taxon>
        <taxon>Micromonosporales</taxon>
        <taxon>Micromonosporaceae</taxon>
        <taxon>Actinoplanes</taxon>
    </lineage>
</organism>
<dbReference type="AlphaFoldDB" id="A0A7W7GUL2"/>
<keyword evidence="1" id="KW-0732">Signal</keyword>
<dbReference type="GO" id="GO:0005975">
    <property type="term" value="P:carbohydrate metabolic process"/>
    <property type="evidence" value="ECO:0007669"/>
    <property type="project" value="UniProtKB-ARBA"/>
</dbReference>
<evidence type="ECO:0008006" key="4">
    <source>
        <dbReference type="Google" id="ProtNLM"/>
    </source>
</evidence>
<feature type="signal peptide" evidence="1">
    <location>
        <begin position="1"/>
        <end position="20"/>
    </location>
</feature>
<proteinExistence type="predicted"/>
<dbReference type="Pfam" id="PF17957">
    <property type="entry name" value="Big_7"/>
    <property type="match status" value="1"/>
</dbReference>
<name>A0A7W7GUL2_9ACTN</name>
<sequence>MSKTLRAAAVAALSTSLVFAGGTAAFADDSGPTIEITSQVPGVIQGRDDGLTIRVTDPDGVDRYDVLWDGVSHGQVPGLWGDLGAEGAHTVKVLARDTLGNESSRTETIYIDRSGPAVTWLAPQNGALVRGKKVWTAISVTDRITFSGYLEPGTVVGPATGNQAGKLTGYVPVTTDGRYEFTWALSDGFGQHNYVSRYVTVDNTKPKLTVTKAPKNKAKVKGKVKVKAAASDRNGVAKVQLLINGKVVATDYKAGYSFTVNTKKYGKKFKVTLRAYDRAGNVTTTSTRTWRR</sequence>
<dbReference type="Gene3D" id="2.60.40.10">
    <property type="entry name" value="Immunoglobulins"/>
    <property type="match status" value="2"/>
</dbReference>
<feature type="chain" id="PRO_5038621156" description="Ig-like domain-containing protein" evidence="1">
    <location>
        <begin position="21"/>
        <end position="292"/>
    </location>
</feature>
<dbReference type="EMBL" id="JACHNB010000001">
    <property type="protein sequence ID" value="MBB4738537.1"/>
    <property type="molecule type" value="Genomic_DNA"/>
</dbReference>
<evidence type="ECO:0000256" key="1">
    <source>
        <dbReference type="SAM" id="SignalP"/>
    </source>
</evidence>
<reference evidence="2 3" key="1">
    <citation type="submission" date="2020-08" db="EMBL/GenBank/DDBJ databases">
        <title>Sequencing the genomes of 1000 actinobacteria strains.</title>
        <authorList>
            <person name="Klenk H.-P."/>
        </authorList>
    </citation>
    <scope>NUCLEOTIDE SEQUENCE [LARGE SCALE GENOMIC DNA]</scope>
    <source>
        <strain evidence="2 3">DSM 45809</strain>
    </source>
</reference>
<gene>
    <name evidence="2" type="ORF">BJY16_001996</name>
</gene>
<dbReference type="InterPro" id="IPR013783">
    <property type="entry name" value="Ig-like_fold"/>
</dbReference>